<evidence type="ECO:0000259" key="1">
    <source>
        <dbReference type="Pfam" id="PF03050"/>
    </source>
</evidence>
<dbReference type="Pfam" id="PF13817">
    <property type="entry name" value="DDE_Tnp_IS66_C"/>
    <property type="match status" value="1"/>
</dbReference>
<feature type="non-terminal residue" evidence="3">
    <location>
        <position position="1"/>
    </location>
</feature>
<organism evidence="3 4">
    <name type="scientific">Limosilactobacillus reuteri</name>
    <name type="common">Lactobacillus reuteri</name>
    <dbReference type="NCBI Taxonomy" id="1598"/>
    <lineage>
        <taxon>Bacteria</taxon>
        <taxon>Bacillati</taxon>
        <taxon>Bacillota</taxon>
        <taxon>Bacilli</taxon>
        <taxon>Lactobacillales</taxon>
        <taxon>Lactobacillaceae</taxon>
        <taxon>Limosilactobacillus</taxon>
    </lineage>
</organism>
<dbReference type="InterPro" id="IPR039552">
    <property type="entry name" value="IS66_C"/>
</dbReference>
<evidence type="ECO:0000313" key="4">
    <source>
        <dbReference type="Proteomes" id="UP000441557"/>
    </source>
</evidence>
<proteinExistence type="predicted"/>
<comment type="caution">
    <text evidence="3">The sequence shown here is derived from an EMBL/GenBank/DDBJ whole genome shotgun (WGS) entry which is preliminary data.</text>
</comment>
<feature type="domain" description="Transposase IS66 C-terminal" evidence="2">
    <location>
        <begin position="181"/>
        <end position="218"/>
    </location>
</feature>
<sequence>NTRAGKTIGQIIGHQYRGIIMCDGYGGYSDRLYPQAKFGSCLVHIRREFYHITCLLNKEQLKNSKAYRVLQLMRPIFHEEKQLTYSNHKEKLVQRRLHVKPLMDKLYTYLENISFPQGSLKAAINNALKLRKRVYQIFEDGRVPLTNNPVEQAIRPSTLIRKNSLFAKSTAGAQANAIFYTLVATANQNHLNIYKYFKYLFDHLPNRKDEGLEAYLPWSKEVQTECHK</sequence>
<evidence type="ECO:0000313" key="3">
    <source>
        <dbReference type="EMBL" id="MRG84472.1"/>
    </source>
</evidence>
<evidence type="ECO:0000259" key="2">
    <source>
        <dbReference type="Pfam" id="PF13817"/>
    </source>
</evidence>
<dbReference type="AlphaFoldDB" id="A0AB36AFX9"/>
<protein>
    <submittedName>
        <fullName evidence="3">Transposase</fullName>
    </submittedName>
</protein>
<feature type="domain" description="Transposase IS66 central" evidence="1">
    <location>
        <begin position="1"/>
        <end position="175"/>
    </location>
</feature>
<gene>
    <name evidence="3" type="ORF">GIX80_08780</name>
</gene>
<dbReference type="RefSeq" id="WP_153706695.1">
    <property type="nucleotide sequence ID" value="NZ_WJMZ01000012.1"/>
</dbReference>
<dbReference type="InterPro" id="IPR052344">
    <property type="entry name" value="Transposase-related"/>
</dbReference>
<dbReference type="Proteomes" id="UP000441557">
    <property type="component" value="Unassembled WGS sequence"/>
</dbReference>
<dbReference type="Pfam" id="PF03050">
    <property type="entry name" value="DDE_Tnp_IS66"/>
    <property type="match status" value="1"/>
</dbReference>
<accession>A0AB36AFX9</accession>
<name>A0AB36AFX9_LIMRT</name>
<dbReference type="PANTHER" id="PTHR33678">
    <property type="entry name" value="BLL1576 PROTEIN"/>
    <property type="match status" value="1"/>
</dbReference>
<dbReference type="InterPro" id="IPR004291">
    <property type="entry name" value="Transposase_IS66_central"/>
</dbReference>
<dbReference type="EMBL" id="WJMZ01000012">
    <property type="protein sequence ID" value="MRG84472.1"/>
    <property type="molecule type" value="Genomic_DNA"/>
</dbReference>
<reference evidence="3 4" key="1">
    <citation type="submission" date="2019-11" db="EMBL/GenBank/DDBJ databases">
        <title>Draft genome sequence of 12 host-associated Lactobacillus reuteri rodent strains.</title>
        <authorList>
            <person name="Zhang S."/>
            <person name="Ozcam M."/>
            <person name="Van Pijkeren J.P."/>
        </authorList>
    </citation>
    <scope>NUCLEOTIDE SEQUENCE [LARGE SCALE GENOMIC DNA]</scope>
    <source>
        <strain evidence="3 4">L1604-1</strain>
    </source>
</reference>